<reference evidence="1 2" key="1">
    <citation type="submission" date="2017-01" db="EMBL/GenBank/DDBJ databases">
        <authorList>
            <person name="Mah S.A."/>
            <person name="Swanson W.J."/>
            <person name="Moy G.W."/>
            <person name="Vacquier V.D."/>
        </authorList>
    </citation>
    <scope>NUCLEOTIDE SEQUENCE [LARGE SCALE GENOMIC DNA]</scope>
    <source>
        <strain evidence="1 2">ASpG1</strain>
    </source>
</reference>
<dbReference type="AlphaFoldDB" id="A0A1N6PJM3"/>
<evidence type="ECO:0008006" key="3">
    <source>
        <dbReference type="Google" id="ProtNLM"/>
    </source>
</evidence>
<keyword evidence="2" id="KW-1185">Reference proteome</keyword>
<proteinExistence type="predicted"/>
<dbReference type="InterPro" id="IPR032585">
    <property type="entry name" value="DUF4912"/>
</dbReference>
<accession>A0A1N6PJM3</accession>
<protein>
    <recommendedName>
        <fullName evidence="3">DUF4912 domain-containing protein</fullName>
    </recommendedName>
</protein>
<sequence>MIRRRLEELSLQALFTLAEQNGLDLGPDTDRSSVIEELQDLIAENQEDREQNNSVTVQIQQKKFALINDDDTPLTGEQLDSFELPDDYEINKITLMLRDPRWAFAYWDLSSAKKREYSESSRFDGISLRVIEVEREKQEIIIRDSFEIPVQLSDSSWYIHIPRQQTSYRIQLIGLNQHRRELLAVSNRVYVPAAHLPVMPEAMTPQQMALFELCGMEYLEVSPFGSDAAQSTQE</sequence>
<dbReference type="OrthoDB" id="9812700at2"/>
<name>A0A1N6PJM3_9SPIO</name>
<dbReference type="STRING" id="159291.SAMN05920897_1039"/>
<dbReference type="EMBL" id="FTMS01000003">
    <property type="protein sequence ID" value="SIQ04531.1"/>
    <property type="molecule type" value="Genomic_DNA"/>
</dbReference>
<organism evidence="1 2">
    <name type="scientific">Alkalispirochaeta americana</name>
    <dbReference type="NCBI Taxonomy" id="159291"/>
    <lineage>
        <taxon>Bacteria</taxon>
        <taxon>Pseudomonadati</taxon>
        <taxon>Spirochaetota</taxon>
        <taxon>Spirochaetia</taxon>
        <taxon>Spirochaetales</taxon>
        <taxon>Spirochaetaceae</taxon>
        <taxon>Alkalispirochaeta</taxon>
    </lineage>
</organism>
<dbReference type="Proteomes" id="UP000186400">
    <property type="component" value="Unassembled WGS sequence"/>
</dbReference>
<evidence type="ECO:0000313" key="2">
    <source>
        <dbReference type="Proteomes" id="UP000186400"/>
    </source>
</evidence>
<dbReference type="Pfam" id="PF16258">
    <property type="entry name" value="DUF4912"/>
    <property type="match status" value="1"/>
</dbReference>
<dbReference type="RefSeq" id="WP_076487798.1">
    <property type="nucleotide sequence ID" value="NZ_FTMS01000003.1"/>
</dbReference>
<gene>
    <name evidence="1" type="ORF">SAMN05920897_1039</name>
</gene>
<evidence type="ECO:0000313" key="1">
    <source>
        <dbReference type="EMBL" id="SIQ04531.1"/>
    </source>
</evidence>